<sequence>MTKLDTVHSLTTTLVQGQPLVAVFFGGTGGIGHYTLRALATASAKNGGKGFRAYIVGRKAKAAEDIIAECHDIYPQGKYKFVKIDDLSLIKDVDRACADIVELEEKESQHPRIDYLMMCQGGSIFLPRIDTKEGLDVTMSLMYYSRMRIITKLLPLLLKSKLPPAVVSVYAAGSEAKLFPEDLSLRDLSHYSYSQARSHMAYMHTFFMENLAEQNRGKLALIHIFPGVVLGPGFQNPELPAWFRVVWNCFFVPIFGRFLTVKPDNCGNRMLSLASTCYPPRPIDESSNKEAVTKGTDGKPGSGVYSLTWNGENNFPSKLYSAINKDEMRKKVWEHTARAFEVIEAGEVFKEYFIFCADLLGLLYGSSSPFSFNPDTSRICGPDFLQTTIRDNIRLHKQILDTLDVTSVAAVIGESMESITTLEWPLCTLKDYVKTIILITTPADHSA</sequence>
<dbReference type="OMA" id="LMYYSRM"/>
<reference evidence="2 3" key="1">
    <citation type="submission" date="2018-05" db="EMBL/GenBank/DDBJ databases">
        <title>Draft genome sequence of Scytalidium lignicola DSM 105466, a ubiquitous saprotrophic fungus.</title>
        <authorList>
            <person name="Buettner E."/>
            <person name="Gebauer A.M."/>
            <person name="Hofrichter M."/>
            <person name="Liers C."/>
            <person name="Kellner H."/>
        </authorList>
    </citation>
    <scope>NUCLEOTIDE SEQUENCE [LARGE SCALE GENOMIC DNA]</scope>
    <source>
        <strain evidence="2 3">DSM 105466</strain>
    </source>
</reference>
<comment type="caution">
    <text evidence="2">The sequence shown here is derived from an EMBL/GenBank/DDBJ whole genome shotgun (WGS) entry which is preliminary data.</text>
</comment>
<dbReference type="Proteomes" id="UP000258309">
    <property type="component" value="Unassembled WGS sequence"/>
</dbReference>
<organism evidence="2 3">
    <name type="scientific">Scytalidium lignicola</name>
    <name type="common">Hyphomycete</name>
    <dbReference type="NCBI Taxonomy" id="5539"/>
    <lineage>
        <taxon>Eukaryota</taxon>
        <taxon>Fungi</taxon>
        <taxon>Dikarya</taxon>
        <taxon>Ascomycota</taxon>
        <taxon>Pezizomycotina</taxon>
        <taxon>Leotiomycetes</taxon>
        <taxon>Leotiomycetes incertae sedis</taxon>
        <taxon>Scytalidium</taxon>
    </lineage>
</organism>
<dbReference type="SUPFAM" id="SSF53474">
    <property type="entry name" value="alpha/beta-Hydrolases"/>
    <property type="match status" value="1"/>
</dbReference>
<gene>
    <name evidence="2" type="ORF">B7463_g5808</name>
</gene>
<proteinExistence type="predicted"/>
<evidence type="ECO:0000256" key="1">
    <source>
        <dbReference type="ARBA" id="ARBA00023002"/>
    </source>
</evidence>
<evidence type="ECO:0000313" key="2">
    <source>
        <dbReference type="EMBL" id="RFU30521.1"/>
    </source>
</evidence>
<dbReference type="InterPro" id="IPR036291">
    <property type="entry name" value="NAD(P)-bd_dom_sf"/>
</dbReference>
<dbReference type="PANTHER" id="PTHR47534:SF3">
    <property type="entry name" value="ALCOHOL DEHYDROGENASE-LIKE C-TERMINAL DOMAIN-CONTAINING PROTEIN"/>
    <property type="match status" value="1"/>
</dbReference>
<dbReference type="SUPFAM" id="SSF51735">
    <property type="entry name" value="NAD(P)-binding Rossmann-fold domains"/>
    <property type="match status" value="1"/>
</dbReference>
<name>A0A3E2HBJ3_SCYLI</name>
<keyword evidence="3" id="KW-1185">Reference proteome</keyword>
<dbReference type="InterPro" id="IPR052228">
    <property type="entry name" value="Sec_Metab_Biosynth_Oxidored"/>
</dbReference>
<protein>
    <submittedName>
        <fullName evidence="2">Uncharacterized protein</fullName>
    </submittedName>
</protein>
<feature type="non-terminal residue" evidence="2">
    <location>
        <position position="447"/>
    </location>
</feature>
<dbReference type="Gene3D" id="3.40.50.720">
    <property type="entry name" value="NAD(P)-binding Rossmann-like Domain"/>
    <property type="match status" value="1"/>
</dbReference>
<dbReference type="STRING" id="5539.A0A3E2HBJ3"/>
<keyword evidence="1" id="KW-0560">Oxidoreductase</keyword>
<dbReference type="AlphaFoldDB" id="A0A3E2HBJ3"/>
<dbReference type="EMBL" id="NCSJ02000098">
    <property type="protein sequence ID" value="RFU30521.1"/>
    <property type="molecule type" value="Genomic_DNA"/>
</dbReference>
<dbReference type="GO" id="GO:0016491">
    <property type="term" value="F:oxidoreductase activity"/>
    <property type="evidence" value="ECO:0007669"/>
    <property type="project" value="UniProtKB-KW"/>
</dbReference>
<evidence type="ECO:0000313" key="3">
    <source>
        <dbReference type="Proteomes" id="UP000258309"/>
    </source>
</evidence>
<feature type="non-terminal residue" evidence="2">
    <location>
        <position position="1"/>
    </location>
</feature>
<accession>A0A3E2HBJ3</accession>
<dbReference type="Gene3D" id="3.40.50.1820">
    <property type="entry name" value="alpha/beta hydrolase"/>
    <property type="match status" value="1"/>
</dbReference>
<dbReference type="OrthoDB" id="2898509at2759"/>
<dbReference type="InterPro" id="IPR029058">
    <property type="entry name" value="AB_hydrolase_fold"/>
</dbReference>
<dbReference type="PANTHER" id="PTHR47534">
    <property type="entry name" value="YALI0E05731P"/>
    <property type="match status" value="1"/>
</dbReference>